<dbReference type="Proteomes" id="UP000015545">
    <property type="component" value="Segment"/>
</dbReference>
<dbReference type="GeneID" id="16574755"/>
<dbReference type="RefSeq" id="YP_008433400.1">
    <property type="nucleotide sequence ID" value="NC_022096.1"/>
</dbReference>
<evidence type="ECO:0000313" key="1">
    <source>
        <dbReference type="EMBL" id="AGS81953.1"/>
    </source>
</evidence>
<reference evidence="1 2" key="1">
    <citation type="journal article" date="2014" name="Genome Announc.">
        <title>Complete Genome Sequence of the Novel Giant Pseudomonas Phage PaBG.</title>
        <authorList>
            <person name="Sykilinda N.N."/>
            <person name="Bondar A.A."/>
            <person name="Gorshkova A.S."/>
            <person name="Kurochkina L.P."/>
            <person name="Kulikov E.E."/>
            <person name="Shneider M.M."/>
            <person name="Kadykov V.A."/>
            <person name="Solovjeva N.V."/>
            <person name="Kabilov M.R."/>
            <person name="Mesyanzhinov V.V."/>
            <person name="Vlassov V.V."/>
            <person name="Drukker V.V."/>
            <person name="Miroshnikov K.A."/>
        </authorList>
    </citation>
    <scope>NUCLEOTIDE SEQUENCE [LARGE SCALE GENOMIC DNA]</scope>
</reference>
<protein>
    <submittedName>
        <fullName evidence="1">Uncharacterized protein</fullName>
    </submittedName>
</protein>
<keyword evidence="2" id="KW-1185">Reference proteome</keyword>
<accession>S5WB38</accession>
<evidence type="ECO:0000313" key="2">
    <source>
        <dbReference type="Proteomes" id="UP000015545"/>
    </source>
</evidence>
<dbReference type="KEGG" id="vg:16574755"/>
<name>S5WB38_9CAUD</name>
<proteinExistence type="predicted"/>
<gene>
    <name evidence="1" type="ORF">PaBG_00069</name>
</gene>
<sequence>MADITRARTFAVIDEFGVDPLRDKSFEAIRGVTSFQYYTVKAGEQFNLPLIAYNAYLNEEYWRVIQIYNDIADMFAVKEGMRLKIPNLALVVSALNGILSEQPTGNRIVSI</sequence>
<organism evidence="1 2">
    <name type="scientific">Pseudomonas phage PaBG</name>
    <dbReference type="NCBI Taxonomy" id="1335230"/>
    <lineage>
        <taxon>Viruses</taxon>
        <taxon>Duplodnaviria</taxon>
        <taxon>Heunggongvirae</taxon>
        <taxon>Uroviricota</taxon>
        <taxon>Caudoviricetes</taxon>
        <taxon>Baikalvirus</taxon>
        <taxon>Baikalvirus PaBG</taxon>
    </lineage>
</organism>
<dbReference type="EMBL" id="KF147891">
    <property type="protein sequence ID" value="AGS81953.1"/>
    <property type="molecule type" value="Genomic_DNA"/>
</dbReference>